<dbReference type="InterPro" id="IPR057326">
    <property type="entry name" value="KR_dom"/>
</dbReference>
<dbReference type="InterPro" id="IPR009081">
    <property type="entry name" value="PP-bd_ACP"/>
</dbReference>
<dbReference type="CDD" id="cd00833">
    <property type="entry name" value="PKS"/>
    <property type="match status" value="1"/>
</dbReference>
<dbReference type="InterPro" id="IPR036736">
    <property type="entry name" value="ACP-like_sf"/>
</dbReference>
<dbReference type="Gene3D" id="3.40.366.10">
    <property type="entry name" value="Malonyl-Coenzyme A Acyl Carrier Protein, domain 2"/>
    <property type="match status" value="1"/>
</dbReference>
<evidence type="ECO:0000256" key="7">
    <source>
        <dbReference type="ARBA" id="ARBA00023268"/>
    </source>
</evidence>
<dbReference type="SUPFAM" id="SSF53901">
    <property type="entry name" value="Thiolase-like"/>
    <property type="match status" value="2"/>
</dbReference>
<keyword evidence="3" id="KW-0489">Methyltransferase</keyword>
<evidence type="ECO:0000256" key="4">
    <source>
        <dbReference type="ARBA" id="ARBA00022679"/>
    </source>
</evidence>
<dbReference type="InterPro" id="IPR011032">
    <property type="entry name" value="GroES-like_sf"/>
</dbReference>
<dbReference type="InterPro" id="IPR016036">
    <property type="entry name" value="Malonyl_transacylase_ACP-bd"/>
</dbReference>
<dbReference type="InterPro" id="IPR029063">
    <property type="entry name" value="SAM-dependent_MTases_sf"/>
</dbReference>
<dbReference type="PANTHER" id="PTHR43775">
    <property type="entry name" value="FATTY ACID SYNTHASE"/>
    <property type="match status" value="1"/>
</dbReference>
<dbReference type="InterPro" id="IPR049551">
    <property type="entry name" value="PKS_DH_C"/>
</dbReference>
<dbReference type="Pfam" id="PF21089">
    <property type="entry name" value="PKS_DH_N"/>
    <property type="match status" value="1"/>
</dbReference>
<keyword evidence="1" id="KW-0596">Phosphopantetheine</keyword>
<evidence type="ECO:0000256" key="5">
    <source>
        <dbReference type="ARBA" id="ARBA00022857"/>
    </source>
</evidence>
<dbReference type="Pfam" id="PF00698">
    <property type="entry name" value="Acyl_transf_1"/>
    <property type="match status" value="1"/>
</dbReference>
<dbReference type="PROSITE" id="PS50075">
    <property type="entry name" value="CARRIER"/>
    <property type="match status" value="1"/>
</dbReference>
<dbReference type="Pfam" id="PF13602">
    <property type="entry name" value="ADH_zinc_N_2"/>
    <property type="match status" value="1"/>
</dbReference>
<dbReference type="GO" id="GO:0006633">
    <property type="term" value="P:fatty acid biosynthetic process"/>
    <property type="evidence" value="ECO:0007669"/>
    <property type="project" value="TreeGrafter"/>
</dbReference>
<dbReference type="PROSITE" id="PS52019">
    <property type="entry name" value="PKS_MFAS_DH"/>
    <property type="match status" value="1"/>
</dbReference>
<reference evidence="13 14" key="1">
    <citation type="submission" date="2023-10" db="EMBL/GenBank/DDBJ databases">
        <title>Draft genome sequence of Xylaria bambusicola isolate GMP-LS, the root and basal stem rot pathogen of sugarcane in Indonesia.</title>
        <authorList>
            <person name="Selvaraj P."/>
            <person name="Muralishankar V."/>
            <person name="Muruganantham S."/>
            <person name="Sp S."/>
            <person name="Haryani S."/>
            <person name="Lau K.J.X."/>
            <person name="Naqvi N.I."/>
        </authorList>
    </citation>
    <scope>NUCLEOTIDE SEQUENCE [LARGE SCALE GENOMIC DNA]</scope>
    <source>
        <strain evidence="13">GMP-LS</strain>
    </source>
</reference>
<dbReference type="InterPro" id="IPR032821">
    <property type="entry name" value="PKS_assoc"/>
</dbReference>
<dbReference type="Pfam" id="PF14765">
    <property type="entry name" value="PS-DH"/>
    <property type="match status" value="1"/>
</dbReference>
<dbReference type="Pfam" id="PF00109">
    <property type="entry name" value="ketoacyl-synt"/>
    <property type="match status" value="1"/>
</dbReference>
<evidence type="ECO:0000256" key="9">
    <source>
        <dbReference type="PROSITE-ProRule" id="PRU01363"/>
    </source>
</evidence>
<evidence type="ECO:0000256" key="6">
    <source>
        <dbReference type="ARBA" id="ARBA00023002"/>
    </source>
</evidence>
<dbReference type="Pfam" id="PF00550">
    <property type="entry name" value="PP-binding"/>
    <property type="match status" value="1"/>
</dbReference>
<evidence type="ECO:0000313" key="13">
    <source>
        <dbReference type="EMBL" id="KAK5626220.1"/>
    </source>
</evidence>
<dbReference type="EMBL" id="JAWHQM010000003">
    <property type="protein sequence ID" value="KAK5626220.1"/>
    <property type="molecule type" value="Genomic_DNA"/>
</dbReference>
<feature type="region of interest" description="N-terminal hotdog fold" evidence="9">
    <location>
        <begin position="700"/>
        <end position="829"/>
    </location>
</feature>
<dbReference type="InterPro" id="IPR020807">
    <property type="entry name" value="PKS_DH"/>
</dbReference>
<dbReference type="Gene3D" id="3.40.47.10">
    <property type="match status" value="1"/>
</dbReference>
<dbReference type="InterPro" id="IPR036291">
    <property type="entry name" value="NAD(P)-bd_dom_sf"/>
</dbReference>
<dbReference type="SUPFAM" id="SSF47336">
    <property type="entry name" value="ACP-like"/>
    <property type="match status" value="1"/>
</dbReference>
<feature type="domain" description="Carrier" evidence="10">
    <location>
        <begin position="2145"/>
        <end position="2222"/>
    </location>
</feature>
<accession>A0AAN7U5M4</accession>
<dbReference type="GO" id="GO:0044550">
    <property type="term" value="P:secondary metabolite biosynthetic process"/>
    <property type="evidence" value="ECO:0007669"/>
    <property type="project" value="UniProtKB-ARBA"/>
</dbReference>
<dbReference type="Gene3D" id="1.10.1200.10">
    <property type="entry name" value="ACP-like"/>
    <property type="match status" value="1"/>
</dbReference>
<dbReference type="FunFam" id="3.40.50.720:FF:000209">
    <property type="entry name" value="Polyketide synthase Pks12"/>
    <property type="match status" value="1"/>
</dbReference>
<dbReference type="InterPro" id="IPR020806">
    <property type="entry name" value="PKS_PP-bd"/>
</dbReference>
<dbReference type="Proteomes" id="UP001305414">
    <property type="component" value="Unassembled WGS sequence"/>
</dbReference>
<feature type="active site" description="Proton acceptor; for dehydratase activity" evidence="9">
    <location>
        <position position="732"/>
    </location>
</feature>
<feature type="domain" description="PKS/mFAS DH" evidence="12">
    <location>
        <begin position="700"/>
        <end position="983"/>
    </location>
</feature>
<keyword evidence="6" id="KW-0560">Oxidoreductase</keyword>
<dbReference type="SMART" id="SM00823">
    <property type="entry name" value="PKS_PP"/>
    <property type="match status" value="1"/>
</dbReference>
<evidence type="ECO:0000256" key="8">
    <source>
        <dbReference type="ARBA" id="ARBA00023315"/>
    </source>
</evidence>
<evidence type="ECO:0000256" key="1">
    <source>
        <dbReference type="ARBA" id="ARBA00022450"/>
    </source>
</evidence>
<feature type="region of interest" description="C-terminal hotdog fold" evidence="9">
    <location>
        <begin position="839"/>
        <end position="983"/>
    </location>
</feature>
<gene>
    <name evidence="13" type="ORF">RRF57_001935</name>
</gene>
<evidence type="ECO:0000256" key="2">
    <source>
        <dbReference type="ARBA" id="ARBA00022553"/>
    </source>
</evidence>
<keyword evidence="14" id="KW-1185">Reference proteome</keyword>
<evidence type="ECO:0000259" key="12">
    <source>
        <dbReference type="PROSITE" id="PS52019"/>
    </source>
</evidence>
<dbReference type="SMART" id="SM00822">
    <property type="entry name" value="PKS_KR"/>
    <property type="match status" value="1"/>
</dbReference>
<dbReference type="SMART" id="SM00825">
    <property type="entry name" value="PKS_KS"/>
    <property type="match status" value="1"/>
</dbReference>
<dbReference type="SUPFAM" id="SSF52151">
    <property type="entry name" value="FabD/lysophospholipase-like"/>
    <property type="match status" value="1"/>
</dbReference>
<organism evidence="13 14">
    <name type="scientific">Xylaria bambusicola</name>
    <dbReference type="NCBI Taxonomy" id="326684"/>
    <lineage>
        <taxon>Eukaryota</taxon>
        <taxon>Fungi</taxon>
        <taxon>Dikarya</taxon>
        <taxon>Ascomycota</taxon>
        <taxon>Pezizomycotina</taxon>
        <taxon>Sordariomycetes</taxon>
        <taxon>Xylariomycetidae</taxon>
        <taxon>Xylariales</taxon>
        <taxon>Xylariaceae</taxon>
        <taxon>Xylaria</taxon>
    </lineage>
</organism>
<dbReference type="SUPFAM" id="SSF50129">
    <property type="entry name" value="GroES-like"/>
    <property type="match status" value="1"/>
</dbReference>
<keyword evidence="8" id="KW-0012">Acyltransferase</keyword>
<proteinExistence type="predicted"/>
<sequence>MAALGIHEALQSIRQGECSAAITAGVNLILAPGLSIGMTAQATLSPEGSSKTFDASADGYARGEAVSALYVKRLDLALRDGNPIRAIFRASATNADGRTSGIAMPSPDAHEALIRQTYDAAGLDFSDTAMVMERVRQSGDPLEVEAIASCFGKEGVYIGSVKPNLGHGEGASAITSVAKAVLCLENKIIIPNIKFVTPNPAIAWEAAKLKVPTEPMKWPTGRCERMSVNSFGIGGSNVHFILDSADSFGLGTSKSIPRALPSKPIGKKQLLVFSANSPTSLERIADAHQKYLELHGHGVLEDMSYTLMDRREHLKLRSFCVTDGSSTFKMPPAIKPSANSGHIGFVFTGQGAQWIHMGRDLMHEYPSFRDNMLAMDRHLQTLKHAPSWSMHASADILEESDDPTIIHNPEYSLPICTALQVALVDLLATWGIRPAAVVGHSGGETAAAYACGALTSNEAVTVGFYRGYVLSQSKRLGSMAAIGLGREKASHYLVPGVQIACENSDSSITLSGDIGRLEKVMAAIKGDFPDVLNHVGDAYYALLTQHLAPKTAHIPFYSSVSVDVLSDGESFGPKYWQDNLEKPVLFGPAVQKLLAESPEISTHIEIGPHSALAGPMRQNYKAAGATIQYVSALIRGQDDVDSFLSCIGQLYCGGIKVQFPKSPESSVLTNLPTYPWHHEKLYWSETRVMTNWRFMKHPSHDLLGLRTLESSEKQPVWRNKLRIIDVPWLRDHCVGNDIVFPAAGYMTMAGEAVLQCTGSKDYTIRDINFATALVLHEETPTELITTLRRKRLTTTLESEWYEFSISSYGESATWTQHCWGLIYGGRASASPGHKVVEYSKSISSKRWYKTMSRIGLNYGPRFMGLNDITASASERLAAAKVTDTQDEVESPYPLHPATLDIILQAWTIASTMGEYRTFTKLFLPTFIEEIYVGSATSKTIYIHTAASGAAGTAHGSSYGVVNEDVVFFLKGFKGTPVEDVGIEKPPEMTALHLQWKPDVEFLEASALMKPKFEITPQLVFLERLYILCATEAKETLASATASQPHFEKFRSWIDEQFERWTKPGYPLVDDSIDLVNMDKANRDKTISEIREQSKNTTGWPMAEAIWRSYDKVLDVFEGRIDFLDLLLQDGLLPQIYNWMNELWEIGPFFRLLGHTQPQLRILEIGAGTGGLTSKILESLVADSNFGERLYLEYTYTDVSSGFFVQSKERFKDYENIEYKVLDISKDPLEQGYNAGEYDLLVASNFSGWWLGEEDGRFGGPFISPEEWDIKLREAGFAGIESMAFDNERPYHMNASIIARPALNFKYPERITLLLPPGPAGKFAETTQRLLQDTAEYETDICVFGEELPGNQDIISFVDIDSAEPILKNVTSDSLENLLGVVDNSSQSLLLWLTPPAQINCQDPHAAQILGAARTIRQELAMDFATMELENTDEGAANAVVKVLRKIQRVRGVEDEVLNPDLEYAWSNAAIQLPRFHWFPISEALKETARRPDAKGLIAGQRGMLQSLQWSAMGFHDLRADEVQVKMSVVGMNFTDVVIALGIINSSEILGEGYNTLGLEGAGYVTKVGAAVNHVAVGDRVLVIGTNSTGFATEVQRPAEFCCKIPDGLSNEDAATMPAVYITVLRCFLDKANLQRGQSVLIHSAAGGVGIAAIYVAKWIGAEIYVTVGSNDKVEYIMKEFGIPRERIFNSRSTDFQDDIMRATNGVGVDAVLNSVSGDLLHATWKCVAVNGCMLEIGKRDMIGKGQLAMDLFEENRTFFGIDLSRLTVVDKPTVARLLAQTVGLYNQGHIKPIHPLNLFEAKDIEDAFRYMQKGIHMGKIVVRFPDDESTLPLTAAVPKPVFKQDGSYLLVGGLGGIGKSVASWMVSSGAKNLIFLSRSAGKSAEDQTFFKQLNEAGCKVQYYSGDVADRDLVENVVQSAENPIVGAMQIAMVLRDIGIMDMDEPTWKAATRPKITGTWNLHDFLPRDLDFFVLFGSHAGTLGYYGQSNYASANTFLDAFVQYRHKLGLAASVMDIGAVDDVGFVARTQSVLDTLANTSGRMLTEQDFLDCLQLAIARSSPDLALAPSSSLTDGYYNPSQITQVLECSLPITDSNNNIIWKRDPRMAIYRNIEKAATSHDGESSDSLRPFMTSLVQDPKKFDDKDTATFLAQQIGSRVSTFLMRGEDGVGLTQTLSEVGVDSLVAIEVRNWWKQNFGIEVSVLELMNGGSIEKLGSLAAARLKEKYVGKET</sequence>
<dbReference type="InterPro" id="IPR013968">
    <property type="entry name" value="PKS_KR"/>
</dbReference>
<evidence type="ECO:0000256" key="3">
    <source>
        <dbReference type="ARBA" id="ARBA00022603"/>
    </source>
</evidence>
<dbReference type="CDD" id="cd05195">
    <property type="entry name" value="enoyl_red"/>
    <property type="match status" value="1"/>
</dbReference>
<keyword evidence="7" id="KW-0511">Multifunctional enzyme</keyword>
<feature type="active site" description="Proton donor; for dehydratase activity" evidence="9">
    <location>
        <position position="900"/>
    </location>
</feature>
<evidence type="ECO:0008006" key="15">
    <source>
        <dbReference type="Google" id="ProtNLM"/>
    </source>
</evidence>
<dbReference type="InterPro" id="IPR016035">
    <property type="entry name" value="Acyl_Trfase/lysoPLipase"/>
</dbReference>
<dbReference type="SMART" id="SM00827">
    <property type="entry name" value="PKS_AT"/>
    <property type="match status" value="1"/>
</dbReference>
<keyword evidence="4" id="KW-0808">Transferase</keyword>
<dbReference type="InterPro" id="IPR013217">
    <property type="entry name" value="Methyltransf_12"/>
</dbReference>
<dbReference type="InterPro" id="IPR014031">
    <property type="entry name" value="Ketoacyl_synth_C"/>
</dbReference>
<dbReference type="InterPro" id="IPR016039">
    <property type="entry name" value="Thiolase-like"/>
</dbReference>
<name>A0AAN7U5M4_9PEZI</name>
<comment type="caution">
    <text evidence="13">The sequence shown here is derived from an EMBL/GenBank/DDBJ whole genome shotgun (WGS) entry which is preliminary data.</text>
</comment>
<dbReference type="SMART" id="SM00829">
    <property type="entry name" value="PKS_ER"/>
    <property type="match status" value="1"/>
</dbReference>
<dbReference type="GO" id="GO:0031177">
    <property type="term" value="F:phosphopantetheine binding"/>
    <property type="evidence" value="ECO:0007669"/>
    <property type="project" value="InterPro"/>
</dbReference>
<dbReference type="InterPro" id="IPR020843">
    <property type="entry name" value="ER"/>
</dbReference>
<evidence type="ECO:0000259" key="10">
    <source>
        <dbReference type="PROSITE" id="PS50075"/>
    </source>
</evidence>
<dbReference type="InterPro" id="IPR050091">
    <property type="entry name" value="PKS_NRPS_Biosynth_Enz"/>
</dbReference>
<evidence type="ECO:0000259" key="11">
    <source>
        <dbReference type="PROSITE" id="PS52004"/>
    </source>
</evidence>
<evidence type="ECO:0000313" key="14">
    <source>
        <dbReference type="Proteomes" id="UP001305414"/>
    </source>
</evidence>
<dbReference type="SUPFAM" id="SSF53335">
    <property type="entry name" value="S-adenosyl-L-methionine-dependent methyltransferases"/>
    <property type="match status" value="1"/>
</dbReference>
<dbReference type="InterPro" id="IPR001227">
    <property type="entry name" value="Ac_transferase_dom_sf"/>
</dbReference>
<dbReference type="PROSITE" id="PS52004">
    <property type="entry name" value="KS3_2"/>
    <property type="match status" value="1"/>
</dbReference>
<feature type="domain" description="Ketosynthase family 3 (KS3)" evidence="11">
    <location>
        <begin position="1"/>
        <end position="244"/>
    </location>
</feature>
<dbReference type="InterPro" id="IPR020841">
    <property type="entry name" value="PKS_Beta-ketoAc_synthase_dom"/>
</dbReference>
<protein>
    <recommendedName>
        <fullName evidence="15">Carrier domain-containing protein</fullName>
    </recommendedName>
</protein>
<dbReference type="Gene3D" id="3.40.50.150">
    <property type="entry name" value="Vaccinia Virus protein VP39"/>
    <property type="match status" value="1"/>
</dbReference>
<dbReference type="InterPro" id="IPR014030">
    <property type="entry name" value="Ketoacyl_synth_N"/>
</dbReference>
<dbReference type="Gene3D" id="3.90.180.10">
    <property type="entry name" value="Medium-chain alcohol dehydrogenases, catalytic domain"/>
    <property type="match status" value="1"/>
</dbReference>
<dbReference type="Pfam" id="PF16197">
    <property type="entry name" value="KAsynt_C_assoc"/>
    <property type="match status" value="1"/>
</dbReference>
<dbReference type="InterPro" id="IPR014043">
    <property type="entry name" value="Acyl_transferase_dom"/>
</dbReference>
<dbReference type="CDD" id="cd02440">
    <property type="entry name" value="AdoMet_MTases"/>
    <property type="match status" value="1"/>
</dbReference>
<dbReference type="Pfam" id="PF08240">
    <property type="entry name" value="ADH_N"/>
    <property type="match status" value="1"/>
</dbReference>
<dbReference type="Gene3D" id="3.10.129.110">
    <property type="entry name" value="Polyketide synthase dehydratase"/>
    <property type="match status" value="1"/>
</dbReference>
<dbReference type="InterPro" id="IPR049552">
    <property type="entry name" value="PKS_DH_N"/>
</dbReference>
<dbReference type="InterPro" id="IPR049900">
    <property type="entry name" value="PKS_mFAS_DH"/>
</dbReference>
<dbReference type="GO" id="GO:0016491">
    <property type="term" value="F:oxidoreductase activity"/>
    <property type="evidence" value="ECO:0007669"/>
    <property type="project" value="UniProtKB-KW"/>
</dbReference>
<dbReference type="InterPro" id="IPR042104">
    <property type="entry name" value="PKS_dehydratase_sf"/>
</dbReference>
<dbReference type="Pfam" id="PF08659">
    <property type="entry name" value="KR"/>
    <property type="match status" value="1"/>
</dbReference>
<dbReference type="GO" id="GO:0008168">
    <property type="term" value="F:methyltransferase activity"/>
    <property type="evidence" value="ECO:0007669"/>
    <property type="project" value="UniProtKB-KW"/>
</dbReference>
<dbReference type="GO" id="GO:1901336">
    <property type="term" value="P:lactone biosynthetic process"/>
    <property type="evidence" value="ECO:0007669"/>
    <property type="project" value="UniProtKB-ARBA"/>
</dbReference>
<dbReference type="SMART" id="SM00826">
    <property type="entry name" value="PKS_DH"/>
    <property type="match status" value="1"/>
</dbReference>
<dbReference type="GO" id="GO:0004312">
    <property type="term" value="F:fatty acid synthase activity"/>
    <property type="evidence" value="ECO:0007669"/>
    <property type="project" value="TreeGrafter"/>
</dbReference>
<dbReference type="Gene3D" id="3.40.50.720">
    <property type="entry name" value="NAD(P)-binding Rossmann-like Domain"/>
    <property type="match status" value="1"/>
</dbReference>
<keyword evidence="2" id="KW-0597">Phosphoprotein</keyword>
<dbReference type="InterPro" id="IPR013154">
    <property type="entry name" value="ADH-like_N"/>
</dbReference>
<dbReference type="Pfam" id="PF02801">
    <property type="entry name" value="Ketoacyl-synt_C"/>
    <property type="match status" value="1"/>
</dbReference>
<dbReference type="SUPFAM" id="SSF51735">
    <property type="entry name" value="NAD(P)-binding Rossmann-fold domains"/>
    <property type="match status" value="2"/>
</dbReference>
<dbReference type="Pfam" id="PF08242">
    <property type="entry name" value="Methyltransf_12"/>
    <property type="match status" value="1"/>
</dbReference>
<dbReference type="SUPFAM" id="SSF55048">
    <property type="entry name" value="Probable ACP-binding domain of malonyl-CoA ACP transacylase"/>
    <property type="match status" value="1"/>
</dbReference>
<dbReference type="PANTHER" id="PTHR43775:SF49">
    <property type="entry name" value="SYNTHASE, PUTATIVE (JCVI)-RELATED"/>
    <property type="match status" value="1"/>
</dbReference>
<keyword evidence="5" id="KW-0521">NADP</keyword>
<dbReference type="GO" id="GO:0032259">
    <property type="term" value="P:methylation"/>
    <property type="evidence" value="ECO:0007669"/>
    <property type="project" value="UniProtKB-KW"/>
</dbReference>